<feature type="region of interest" description="Disordered" evidence="1">
    <location>
        <begin position="80"/>
        <end position="100"/>
    </location>
</feature>
<name>A0A9X2D9Z5_9ACTN</name>
<evidence type="ECO:0000256" key="1">
    <source>
        <dbReference type="SAM" id="MobiDB-lite"/>
    </source>
</evidence>
<dbReference type="AlphaFoldDB" id="A0A9X2D9Z5"/>
<sequence>MTPPSAVPDPWQQRVGDAERTEVAEALRHAAGDGRLDLEELDHRLEAAFTARTYADLGPLLADLPGMASPLPPGWAPPHWPAARPGTPVPGPPVPGTPLPGTPLPGTPLPGTPLPAQAGVVRSSTAFLGTVRREGPWRPGERHSATAVLADVKLDLRHADLPPVLVLHAVAVLGDVKIDVDPETRVVLEGTGLAGDFKLHRRSVPAELRPDSPVVRVTGTALLGSVTVRRRALPGEERARWWAR</sequence>
<evidence type="ECO:0000259" key="2">
    <source>
        <dbReference type="Pfam" id="PF08044"/>
    </source>
</evidence>
<protein>
    <submittedName>
        <fullName evidence="3">DUF1707 domain-containing protein</fullName>
    </submittedName>
</protein>
<reference evidence="3" key="1">
    <citation type="submission" date="2022-05" db="EMBL/GenBank/DDBJ databases">
        <authorList>
            <person name="Tuo L."/>
        </authorList>
    </citation>
    <scope>NUCLEOTIDE SEQUENCE</scope>
    <source>
        <strain evidence="3">BSK12Z-4</strain>
    </source>
</reference>
<dbReference type="InterPro" id="IPR012551">
    <property type="entry name" value="DUF1707_SHOCT-like"/>
</dbReference>
<feature type="domain" description="DUF1707" evidence="2">
    <location>
        <begin position="14"/>
        <end position="65"/>
    </location>
</feature>
<dbReference type="EMBL" id="JAMOIL010000027">
    <property type="protein sequence ID" value="MCM0622023.1"/>
    <property type="molecule type" value="Genomic_DNA"/>
</dbReference>
<dbReference type="RefSeq" id="WP_250828321.1">
    <property type="nucleotide sequence ID" value="NZ_JAMOIL010000027.1"/>
</dbReference>
<comment type="caution">
    <text evidence="3">The sequence shown here is derived from an EMBL/GenBank/DDBJ whole genome shotgun (WGS) entry which is preliminary data.</text>
</comment>
<evidence type="ECO:0000313" key="3">
    <source>
        <dbReference type="EMBL" id="MCM0622023.1"/>
    </source>
</evidence>
<dbReference type="PANTHER" id="PTHR40763">
    <property type="entry name" value="MEMBRANE PROTEIN-RELATED"/>
    <property type="match status" value="1"/>
</dbReference>
<dbReference type="Proteomes" id="UP001139485">
    <property type="component" value="Unassembled WGS sequence"/>
</dbReference>
<keyword evidence="4" id="KW-1185">Reference proteome</keyword>
<gene>
    <name evidence="3" type="ORF">M8330_17160</name>
</gene>
<proteinExistence type="predicted"/>
<dbReference type="PANTHER" id="PTHR40763:SF4">
    <property type="entry name" value="DUF1707 DOMAIN-CONTAINING PROTEIN"/>
    <property type="match status" value="1"/>
</dbReference>
<feature type="region of interest" description="Disordered" evidence="1">
    <location>
        <begin position="1"/>
        <end position="21"/>
    </location>
</feature>
<evidence type="ECO:0000313" key="4">
    <source>
        <dbReference type="Proteomes" id="UP001139485"/>
    </source>
</evidence>
<dbReference type="Pfam" id="PF08044">
    <property type="entry name" value="DUF1707"/>
    <property type="match status" value="1"/>
</dbReference>
<organism evidence="3 4">
    <name type="scientific">Nocardioides bruguierae</name>
    <dbReference type="NCBI Taxonomy" id="2945102"/>
    <lineage>
        <taxon>Bacteria</taxon>
        <taxon>Bacillati</taxon>
        <taxon>Actinomycetota</taxon>
        <taxon>Actinomycetes</taxon>
        <taxon>Propionibacteriales</taxon>
        <taxon>Nocardioidaceae</taxon>
        <taxon>Nocardioides</taxon>
    </lineage>
</organism>
<feature type="compositionally biased region" description="Pro residues" evidence="1">
    <location>
        <begin position="87"/>
        <end position="100"/>
    </location>
</feature>
<accession>A0A9X2D9Z5</accession>